<accession>A0A9W6P4W5</accession>
<reference evidence="2" key="1">
    <citation type="submission" date="2023-02" db="EMBL/GenBank/DDBJ databases">
        <title>Nocardiopsis ansamitocini NBRC 112285.</title>
        <authorList>
            <person name="Ichikawa N."/>
            <person name="Sato H."/>
            <person name="Tonouchi N."/>
        </authorList>
    </citation>
    <scope>NUCLEOTIDE SEQUENCE</scope>
    <source>
        <strain evidence="2">NBRC 112285</strain>
    </source>
</reference>
<dbReference type="Pfam" id="PF19756">
    <property type="entry name" value="DUF6243"/>
    <property type="match status" value="1"/>
</dbReference>
<evidence type="ECO:0000313" key="2">
    <source>
        <dbReference type="EMBL" id="GLU47265.1"/>
    </source>
</evidence>
<feature type="compositionally biased region" description="Basic and acidic residues" evidence="1">
    <location>
        <begin position="38"/>
        <end position="66"/>
    </location>
</feature>
<evidence type="ECO:0000256" key="1">
    <source>
        <dbReference type="SAM" id="MobiDB-lite"/>
    </source>
</evidence>
<dbReference type="EMBL" id="BSQG01000002">
    <property type="protein sequence ID" value="GLU47265.1"/>
    <property type="molecule type" value="Genomic_DNA"/>
</dbReference>
<comment type="caution">
    <text evidence="2">The sequence shown here is derived from an EMBL/GenBank/DDBJ whole genome shotgun (WGS) entry which is preliminary data.</text>
</comment>
<dbReference type="RefSeq" id="WP_285758299.1">
    <property type="nucleotide sequence ID" value="NZ_BSQG01000002.1"/>
</dbReference>
<organism evidence="2 3">
    <name type="scientific">Nocardiopsis ansamitocini</name>
    <dbReference type="NCBI Taxonomy" id="1670832"/>
    <lineage>
        <taxon>Bacteria</taxon>
        <taxon>Bacillati</taxon>
        <taxon>Actinomycetota</taxon>
        <taxon>Actinomycetes</taxon>
        <taxon>Streptosporangiales</taxon>
        <taxon>Nocardiopsidaceae</taxon>
        <taxon>Nocardiopsis</taxon>
    </lineage>
</organism>
<dbReference type="InterPro" id="IPR046210">
    <property type="entry name" value="DUF6243"/>
</dbReference>
<gene>
    <name evidence="2" type="ORF">Nans01_16160</name>
</gene>
<feature type="region of interest" description="Disordered" evidence="1">
    <location>
        <begin position="1"/>
        <end position="66"/>
    </location>
</feature>
<evidence type="ECO:0000313" key="3">
    <source>
        <dbReference type="Proteomes" id="UP001165092"/>
    </source>
</evidence>
<name>A0A9W6P4W5_9ACTN</name>
<sequence>MARTRNSLLGMGGQRKKLSRTDLKGADAAAGGNGSDPLAHKRELLEKLKEQAAKKADQSGESGAKK</sequence>
<dbReference type="Proteomes" id="UP001165092">
    <property type="component" value="Unassembled WGS sequence"/>
</dbReference>
<keyword evidence="3" id="KW-1185">Reference proteome</keyword>
<proteinExistence type="predicted"/>
<dbReference type="AlphaFoldDB" id="A0A9W6P4W5"/>
<protein>
    <submittedName>
        <fullName evidence="2">Uncharacterized protein</fullName>
    </submittedName>
</protein>